<evidence type="ECO:0000313" key="2">
    <source>
        <dbReference type="Proteomes" id="UP000001477"/>
    </source>
</evidence>
<dbReference type="KEGG" id="ere:EUBREC_3152"/>
<dbReference type="PaxDb" id="515619-EUBREC_3152"/>
<protein>
    <submittedName>
        <fullName evidence="1">Stage V sprulation protein T</fullName>
    </submittedName>
</protein>
<dbReference type="AlphaFoldDB" id="C4Z8Q2"/>
<accession>C4Z8Q2</accession>
<gene>
    <name evidence="1" type="ordered locus">EUBREC_3152</name>
</gene>
<reference evidence="1 2" key="1">
    <citation type="journal article" date="2009" name="Proc. Natl. Acad. Sci. U.S.A.">
        <title>Characterizing a model human gut microbiota composed of members of its two dominant bacterial phyla.</title>
        <authorList>
            <person name="Mahowald M.A."/>
            <person name="Rey F.E."/>
            <person name="Seedorf H."/>
            <person name="Turnbaugh P.J."/>
            <person name="Fulton R.S."/>
            <person name="Wollam A."/>
            <person name="Shah N."/>
            <person name="Wang C."/>
            <person name="Magrini V."/>
            <person name="Wilson R.K."/>
            <person name="Cantarel B.L."/>
            <person name="Coutinho P.M."/>
            <person name="Henrissat B."/>
            <person name="Crock L.W."/>
            <person name="Russell A."/>
            <person name="Verberkmoes N.C."/>
            <person name="Hettich R.L."/>
            <person name="Gordon J.I."/>
        </authorList>
    </citation>
    <scope>NUCLEOTIDE SEQUENCE [LARGE SCALE GENOMIC DNA]</scope>
    <source>
        <strain evidence="2">ATCC 33656 / DSM 3377 / JCM 17463 / KCTC 5835 / LMG 30912 / VPI 0990</strain>
    </source>
</reference>
<dbReference type="STRING" id="515619.EUBREC_3152"/>
<proteinExistence type="predicted"/>
<dbReference type="HOGENOM" id="CLU_105826_0_0_9"/>
<evidence type="ECO:0000313" key="1">
    <source>
        <dbReference type="EMBL" id="ACR76879.1"/>
    </source>
</evidence>
<dbReference type="Proteomes" id="UP000001477">
    <property type="component" value="Chromosome"/>
</dbReference>
<dbReference type="EMBL" id="CP001107">
    <property type="protein sequence ID" value="ACR76879.1"/>
    <property type="molecule type" value="Genomic_DNA"/>
</dbReference>
<dbReference type="Pfam" id="PF15714">
    <property type="entry name" value="SpoVT_C"/>
    <property type="match status" value="1"/>
</dbReference>
<dbReference type="Gene3D" id="3.30.450.40">
    <property type="match status" value="1"/>
</dbReference>
<dbReference type="InterPro" id="IPR029016">
    <property type="entry name" value="GAF-like_dom_sf"/>
</dbReference>
<dbReference type="Gene3D" id="2.10.260.10">
    <property type="match status" value="1"/>
</dbReference>
<sequence length="157" mass="16889">MLHIKEGSPLEIYMDADETIVLKKYSQVGSLKNISQAYAQSLSKVTGAMVCVADRDEIIAAAGKNHKNYIGKALSKELENIMDKRKSALYSKKDDTLIPVVKDDKADCEAQAIAVIVHDGDSAGAVILCVYDEKADKSEIAEKLAGAAAEFLADQLG</sequence>
<name>C4Z8Q2_AGARV</name>
<organism evidence="1 2">
    <name type="scientific">Agathobacter rectalis (strain ATCC 33656 / DSM 3377 / JCM 17463 / KCTC 5835 / VPI 0990)</name>
    <name type="common">Eubacterium rectale</name>
    <dbReference type="NCBI Taxonomy" id="515619"/>
    <lineage>
        <taxon>Bacteria</taxon>
        <taxon>Bacillati</taxon>
        <taxon>Bacillota</taxon>
        <taxon>Clostridia</taxon>
        <taxon>Lachnospirales</taxon>
        <taxon>Lachnospiraceae</taxon>
        <taxon>Agathobacter</taxon>
    </lineage>
</organism>